<feature type="transmembrane region" description="Helical" evidence="2">
    <location>
        <begin position="124"/>
        <end position="142"/>
    </location>
</feature>
<gene>
    <name evidence="4" type="ORF">U9M48_016011</name>
</gene>
<feature type="transmembrane region" description="Helical" evidence="2">
    <location>
        <begin position="12"/>
        <end position="33"/>
    </location>
</feature>
<evidence type="ECO:0000256" key="2">
    <source>
        <dbReference type="SAM" id="Phobius"/>
    </source>
</evidence>
<keyword evidence="2" id="KW-0472">Membrane</keyword>
<reference evidence="4 5" key="1">
    <citation type="submission" date="2024-02" db="EMBL/GenBank/DDBJ databases">
        <title>High-quality chromosome-scale genome assembly of Pensacola bahiagrass (Paspalum notatum Flugge var. saurae).</title>
        <authorList>
            <person name="Vega J.M."/>
            <person name="Podio M."/>
            <person name="Orjuela J."/>
            <person name="Siena L.A."/>
            <person name="Pessino S.C."/>
            <person name="Combes M.C."/>
            <person name="Mariac C."/>
            <person name="Albertini E."/>
            <person name="Pupilli F."/>
            <person name="Ortiz J.P.A."/>
            <person name="Leblanc O."/>
        </authorList>
    </citation>
    <scope>NUCLEOTIDE SEQUENCE [LARGE SCALE GENOMIC DNA]</scope>
    <source>
        <strain evidence="4">R1</strain>
        <tissue evidence="4">Leaf</tissue>
    </source>
</reference>
<feature type="transmembrane region" description="Helical" evidence="2">
    <location>
        <begin position="290"/>
        <end position="319"/>
    </location>
</feature>
<dbReference type="Pfam" id="PF13968">
    <property type="entry name" value="DUF4220"/>
    <property type="match status" value="1"/>
</dbReference>
<dbReference type="Pfam" id="PF04578">
    <property type="entry name" value="DUF594"/>
    <property type="match status" value="1"/>
</dbReference>
<name>A0AAQ3T664_PASNO</name>
<keyword evidence="2" id="KW-0812">Transmembrane</keyword>
<sequence length="689" mass="77853">MAGFVTPITEWTIRGVVVVSLCAHLVLALFASVRRRQRSGVRTAVLWSAYQVADWAAPFVLSNLSLGSTPAEHQLVAFWLPFLLAHLGGPDNIAAYSFDDNKISLRQAISTFLRFQGVVLANKGALFWASAAMVAVGVAKYVERVRALRSGDFGNMRSSARDEHQAVRPSIQSHRRRGGGLDDEQALFVAHQLLQITKGAFADYSAKEQAFEDDGNNNLGEMFSYEGGWENMCKVVQMELSLIHPLHQGSHDPHLGGYLIRIVSPVATGTMMVLFWFYRKDGQRRADVAITYILLMVSFLLDVRWLLGAIASTWAYAFFDARPACWLRHEIFCSGRWHRLRRAMVSLDPGRQLIFRGPGSYRLWSGTMGQYNLFEECTRDTTSLCRKLVTWVASEDTWIELKYSTHCKLVLPGARAPKEADERGARRYLLDKALGFVPEFQELVLILHVATDVFLITMSKRWQFSHTEEVCKEAIQAMSDYMTFLAAARPDMLPGLNFRSLYNETREALRKIWRNEPRGSSSKHSLACTLQRMEKNRRPWIIRNKILGSKSELQDKSFILSEGIVIADVLLAMLSSPYSDTDITELLGVDPNGKDDGLDWKDGDIKWRQRIFFLIKLLIPGLGRNGTKGSYQMEQLLKLILECWVRMLINVSTRCSGDSHARQLGRGCELTTIVWILGEHASIFGVSKT</sequence>
<dbReference type="InterPro" id="IPR025315">
    <property type="entry name" value="DUF4220"/>
</dbReference>
<evidence type="ECO:0000313" key="5">
    <source>
        <dbReference type="Proteomes" id="UP001341281"/>
    </source>
</evidence>
<protein>
    <recommendedName>
        <fullName evidence="3">DUF4220 domain-containing protein</fullName>
    </recommendedName>
</protein>
<dbReference type="EMBL" id="CP144747">
    <property type="protein sequence ID" value="WVZ66847.1"/>
    <property type="molecule type" value="Genomic_DNA"/>
</dbReference>
<dbReference type="InterPro" id="IPR007658">
    <property type="entry name" value="DUF594"/>
</dbReference>
<organism evidence="4 5">
    <name type="scientific">Paspalum notatum var. saurae</name>
    <dbReference type="NCBI Taxonomy" id="547442"/>
    <lineage>
        <taxon>Eukaryota</taxon>
        <taxon>Viridiplantae</taxon>
        <taxon>Streptophyta</taxon>
        <taxon>Embryophyta</taxon>
        <taxon>Tracheophyta</taxon>
        <taxon>Spermatophyta</taxon>
        <taxon>Magnoliopsida</taxon>
        <taxon>Liliopsida</taxon>
        <taxon>Poales</taxon>
        <taxon>Poaceae</taxon>
        <taxon>PACMAD clade</taxon>
        <taxon>Panicoideae</taxon>
        <taxon>Andropogonodae</taxon>
        <taxon>Paspaleae</taxon>
        <taxon>Paspalinae</taxon>
        <taxon>Paspalum</taxon>
    </lineage>
</organism>
<feature type="transmembrane region" description="Helical" evidence="2">
    <location>
        <begin position="258"/>
        <end position="278"/>
    </location>
</feature>
<evidence type="ECO:0000313" key="4">
    <source>
        <dbReference type="EMBL" id="WVZ66847.1"/>
    </source>
</evidence>
<dbReference type="AlphaFoldDB" id="A0AAQ3T664"/>
<feature type="region of interest" description="Disordered" evidence="1">
    <location>
        <begin position="156"/>
        <end position="179"/>
    </location>
</feature>
<feature type="domain" description="DUF4220" evidence="3">
    <location>
        <begin position="47"/>
        <end position="375"/>
    </location>
</feature>
<proteinExistence type="predicted"/>
<accession>A0AAQ3T664</accession>
<keyword evidence="5" id="KW-1185">Reference proteome</keyword>
<keyword evidence="2" id="KW-1133">Transmembrane helix</keyword>
<evidence type="ECO:0000259" key="3">
    <source>
        <dbReference type="Pfam" id="PF13968"/>
    </source>
</evidence>
<evidence type="ECO:0000256" key="1">
    <source>
        <dbReference type="SAM" id="MobiDB-lite"/>
    </source>
</evidence>
<dbReference type="PANTHER" id="PTHR31325">
    <property type="entry name" value="OS01G0798800 PROTEIN-RELATED"/>
    <property type="match status" value="1"/>
</dbReference>
<dbReference type="Proteomes" id="UP001341281">
    <property type="component" value="Chromosome 03"/>
</dbReference>